<sequence length="531" mass="58760">MADSEYKKVPIVENGKDQDLDEEFTTYGYGVRHIQAVLVFLCLTLGYATRAHLGVTIVAMTKVNSEQTNTEHSSLYESTTLTNLVSSESFQNFTSSNDENSTIIYETVTSSVHTTFDWPKSVQEIVLGGFFLGYSVMMFPMGIVSQRWGGKIPLQVAMALNAILSFFSPWLIAWGDWKVLCAIRVIQGFSQAGLYPSIMRFVANWIPLSERASLSAYIYTGSLFGTVVAFQLAGILAFSQFGWPSTFWALGIGCFIVFVLITVFGATTPLEHKFISEAEKKFIMGKLKNDCENKGKIPWKSIFTSVPAWATFSTHIGSATCFTFMFVQVPTYMSSILKLNIRNSGILSSLPYIAAFSTSIAFGFFSDFFTNRKMISVKNARRISNSISCCGPALCLALVSYTTNTAVAVVCFIVSMAANAALHTGWMVNYVDLSPNYGGALMATGNTLSGLFFVFLPVVVSNIVTDVTNVYQWRIIMFLMAGMTTLCNLIFVTFMSADVQPWNDSEYSKAEPEELKLKPEEKSEKGDILKE</sequence>
<feature type="transmembrane region" description="Helical" evidence="8">
    <location>
        <begin position="247"/>
        <end position="266"/>
    </location>
</feature>
<evidence type="ECO:0000256" key="3">
    <source>
        <dbReference type="ARBA" id="ARBA00022692"/>
    </source>
</evidence>
<keyword evidence="4" id="KW-0769">Symport</keyword>
<dbReference type="EMBL" id="OV170230">
    <property type="protein sequence ID" value="CAH0715892.1"/>
    <property type="molecule type" value="Genomic_DNA"/>
</dbReference>
<evidence type="ECO:0000256" key="5">
    <source>
        <dbReference type="ARBA" id="ARBA00022989"/>
    </source>
</evidence>
<organism evidence="10 11">
    <name type="scientific">Brenthis ino</name>
    <name type="common">lesser marbled fritillary</name>
    <dbReference type="NCBI Taxonomy" id="405034"/>
    <lineage>
        <taxon>Eukaryota</taxon>
        <taxon>Metazoa</taxon>
        <taxon>Ecdysozoa</taxon>
        <taxon>Arthropoda</taxon>
        <taxon>Hexapoda</taxon>
        <taxon>Insecta</taxon>
        <taxon>Pterygota</taxon>
        <taxon>Neoptera</taxon>
        <taxon>Endopterygota</taxon>
        <taxon>Lepidoptera</taxon>
        <taxon>Glossata</taxon>
        <taxon>Ditrysia</taxon>
        <taxon>Papilionoidea</taxon>
        <taxon>Nymphalidae</taxon>
        <taxon>Heliconiinae</taxon>
        <taxon>Argynnini</taxon>
        <taxon>Brenthis</taxon>
    </lineage>
</organism>
<evidence type="ECO:0000256" key="4">
    <source>
        <dbReference type="ARBA" id="ARBA00022847"/>
    </source>
</evidence>
<dbReference type="GO" id="GO:0006820">
    <property type="term" value="P:monoatomic anion transport"/>
    <property type="evidence" value="ECO:0007669"/>
    <property type="project" value="TreeGrafter"/>
</dbReference>
<keyword evidence="2" id="KW-0813">Transport</keyword>
<feature type="transmembrane region" description="Helical" evidence="8">
    <location>
        <begin position="216"/>
        <end position="241"/>
    </location>
</feature>
<evidence type="ECO:0000259" key="9">
    <source>
        <dbReference type="PROSITE" id="PS50850"/>
    </source>
</evidence>
<evidence type="ECO:0000256" key="7">
    <source>
        <dbReference type="SAM" id="MobiDB-lite"/>
    </source>
</evidence>
<dbReference type="GO" id="GO:0015293">
    <property type="term" value="F:symporter activity"/>
    <property type="evidence" value="ECO:0007669"/>
    <property type="project" value="UniProtKB-KW"/>
</dbReference>
<feature type="transmembrane region" description="Helical" evidence="8">
    <location>
        <begin position="349"/>
        <end position="369"/>
    </location>
</feature>
<feature type="transmembrane region" description="Helical" evidence="8">
    <location>
        <begin position="125"/>
        <end position="145"/>
    </location>
</feature>
<proteinExistence type="predicted"/>
<dbReference type="PANTHER" id="PTHR11662">
    <property type="entry name" value="SOLUTE CARRIER FAMILY 17"/>
    <property type="match status" value="1"/>
</dbReference>
<dbReference type="Gene3D" id="1.20.1250.20">
    <property type="entry name" value="MFS general substrate transporter like domains"/>
    <property type="match status" value="2"/>
</dbReference>
<evidence type="ECO:0000256" key="6">
    <source>
        <dbReference type="ARBA" id="ARBA00023136"/>
    </source>
</evidence>
<accession>A0A8J9ULL9</accession>
<dbReference type="AlphaFoldDB" id="A0A8J9ULL9"/>
<feature type="region of interest" description="Disordered" evidence="7">
    <location>
        <begin position="507"/>
        <end position="531"/>
    </location>
</feature>
<feature type="non-terminal residue" evidence="10">
    <location>
        <position position="531"/>
    </location>
</feature>
<dbReference type="PANTHER" id="PTHR11662:SF280">
    <property type="entry name" value="FI21844P1-RELATED"/>
    <property type="match status" value="1"/>
</dbReference>
<dbReference type="Pfam" id="PF07690">
    <property type="entry name" value="MFS_1"/>
    <property type="match status" value="1"/>
</dbReference>
<name>A0A8J9ULL9_9NEOP</name>
<feature type="transmembrane region" description="Helical" evidence="8">
    <location>
        <begin position="152"/>
        <end position="171"/>
    </location>
</feature>
<dbReference type="InterPro" id="IPR036259">
    <property type="entry name" value="MFS_trans_sf"/>
</dbReference>
<dbReference type="SUPFAM" id="SSF103473">
    <property type="entry name" value="MFS general substrate transporter"/>
    <property type="match status" value="1"/>
</dbReference>
<comment type="subcellular location">
    <subcellularLocation>
        <location evidence="1">Membrane</location>
        <topology evidence="1">Multi-pass membrane protein</topology>
    </subcellularLocation>
</comment>
<feature type="transmembrane region" description="Helical" evidence="8">
    <location>
        <begin position="306"/>
        <end position="329"/>
    </location>
</feature>
<evidence type="ECO:0000313" key="10">
    <source>
        <dbReference type="EMBL" id="CAH0715892.1"/>
    </source>
</evidence>
<feature type="domain" description="Major facilitator superfamily (MFS) profile" evidence="9">
    <location>
        <begin position="84"/>
        <end position="500"/>
    </location>
</feature>
<gene>
    <name evidence="10" type="ORF">BINO364_LOCUS2755</name>
</gene>
<dbReference type="PROSITE" id="PS50850">
    <property type="entry name" value="MFS"/>
    <property type="match status" value="1"/>
</dbReference>
<feature type="transmembrane region" description="Helical" evidence="8">
    <location>
        <begin position="437"/>
        <end position="464"/>
    </location>
</feature>
<keyword evidence="5 8" id="KW-1133">Transmembrane helix</keyword>
<keyword evidence="11" id="KW-1185">Reference proteome</keyword>
<protein>
    <recommendedName>
        <fullName evidence="9">Major facilitator superfamily (MFS) profile domain-containing protein</fullName>
    </recommendedName>
</protein>
<dbReference type="GO" id="GO:0016020">
    <property type="term" value="C:membrane"/>
    <property type="evidence" value="ECO:0007669"/>
    <property type="project" value="UniProtKB-SubCell"/>
</dbReference>
<feature type="transmembrane region" description="Helical" evidence="8">
    <location>
        <begin position="390"/>
        <end position="417"/>
    </location>
</feature>
<evidence type="ECO:0000256" key="2">
    <source>
        <dbReference type="ARBA" id="ARBA00022448"/>
    </source>
</evidence>
<dbReference type="InterPro" id="IPR020846">
    <property type="entry name" value="MFS_dom"/>
</dbReference>
<dbReference type="InterPro" id="IPR011701">
    <property type="entry name" value="MFS"/>
</dbReference>
<evidence type="ECO:0000256" key="1">
    <source>
        <dbReference type="ARBA" id="ARBA00004141"/>
    </source>
</evidence>
<keyword evidence="3 8" id="KW-0812">Transmembrane</keyword>
<dbReference type="OrthoDB" id="2985014at2759"/>
<reference evidence="10" key="1">
    <citation type="submission" date="2021-12" db="EMBL/GenBank/DDBJ databases">
        <authorList>
            <person name="Martin H S."/>
        </authorList>
    </citation>
    <scope>NUCLEOTIDE SEQUENCE</scope>
</reference>
<keyword evidence="6 8" id="KW-0472">Membrane</keyword>
<feature type="transmembrane region" description="Helical" evidence="8">
    <location>
        <begin position="476"/>
        <end position="497"/>
    </location>
</feature>
<dbReference type="InterPro" id="IPR050382">
    <property type="entry name" value="MFS_Na/Anion_cotransporter"/>
</dbReference>
<dbReference type="Proteomes" id="UP000838878">
    <property type="component" value="Chromosome 10"/>
</dbReference>
<evidence type="ECO:0000313" key="11">
    <source>
        <dbReference type="Proteomes" id="UP000838878"/>
    </source>
</evidence>
<evidence type="ECO:0000256" key="8">
    <source>
        <dbReference type="SAM" id="Phobius"/>
    </source>
</evidence>
<dbReference type="FunFam" id="1.20.1250.20:FF:000003">
    <property type="entry name" value="Solute carrier family 17 member 3"/>
    <property type="match status" value="1"/>
</dbReference>